<dbReference type="NCBIfam" id="TIGR01725">
    <property type="entry name" value="phge_HK97_gp10"/>
    <property type="match status" value="1"/>
</dbReference>
<protein>
    <submittedName>
        <fullName evidence="1">HK97-gp10 family putative phage morphogenesis protein</fullName>
    </submittedName>
</protein>
<sequence length="144" mass="15945">MATESRIIGLAKLQKKLNAMPQIAKDEIKRALEQSANEIVELAKKLVPEDTGALKDSIGWTYGDVPRGAMTLGKVFASKLATDLTITIYAGNSEAYYARWVEFGTQKMAARPYFYVSYRANKKRAKGRITRAINKAAKKVAASR</sequence>
<evidence type="ECO:0000313" key="2">
    <source>
        <dbReference type="Proteomes" id="UP001596042"/>
    </source>
</evidence>
<dbReference type="Pfam" id="PF04883">
    <property type="entry name" value="HK97-gp10_like"/>
    <property type="match status" value="1"/>
</dbReference>
<dbReference type="InterPro" id="IPR010064">
    <property type="entry name" value="HK97-gp10_tail"/>
</dbReference>
<dbReference type="RefSeq" id="WP_374833026.1">
    <property type="nucleotide sequence ID" value="NZ_JBHEEZ010000020.1"/>
</dbReference>
<name>A0ABV9H1D8_9HYPH</name>
<reference evidence="2" key="1">
    <citation type="journal article" date="2019" name="Int. J. Syst. Evol. Microbiol.">
        <title>The Global Catalogue of Microorganisms (GCM) 10K type strain sequencing project: providing services to taxonomists for standard genome sequencing and annotation.</title>
        <authorList>
            <consortium name="The Broad Institute Genomics Platform"/>
            <consortium name="The Broad Institute Genome Sequencing Center for Infectious Disease"/>
            <person name="Wu L."/>
            <person name="Ma J."/>
        </authorList>
    </citation>
    <scope>NUCLEOTIDE SEQUENCE [LARGE SCALE GENOMIC DNA]</scope>
    <source>
        <strain evidence="2">CGMCC 1.15731</strain>
    </source>
</reference>
<dbReference type="Proteomes" id="UP001596042">
    <property type="component" value="Unassembled WGS sequence"/>
</dbReference>
<dbReference type="EMBL" id="JBHSEL010000031">
    <property type="protein sequence ID" value="MFC4624224.1"/>
    <property type="molecule type" value="Genomic_DNA"/>
</dbReference>
<organism evidence="1 2">
    <name type="scientific">Daeguia caeni</name>
    <dbReference type="NCBI Taxonomy" id="439612"/>
    <lineage>
        <taxon>Bacteria</taxon>
        <taxon>Pseudomonadati</taxon>
        <taxon>Pseudomonadota</taxon>
        <taxon>Alphaproteobacteria</taxon>
        <taxon>Hyphomicrobiales</taxon>
        <taxon>Brucellaceae</taxon>
        <taxon>Daeguia</taxon>
    </lineage>
</organism>
<proteinExistence type="predicted"/>
<comment type="caution">
    <text evidence="1">The sequence shown here is derived from an EMBL/GenBank/DDBJ whole genome shotgun (WGS) entry which is preliminary data.</text>
</comment>
<accession>A0ABV9H1D8</accession>
<keyword evidence="2" id="KW-1185">Reference proteome</keyword>
<evidence type="ECO:0000313" key="1">
    <source>
        <dbReference type="EMBL" id="MFC4624224.1"/>
    </source>
</evidence>
<gene>
    <name evidence="1" type="ORF">ACFO1V_03110</name>
</gene>